<sequence>MWNNNDGMPLAPPGTNGSMIPPPQHPSYTPLPPPSSNPPPAEEPTPEEAEAKLEEKARKWMQLNSKRYGDKRKFGFVETQKEDMPPEHVRKIIRDHGDMTSKKFRHDKRVYLGALKFVPHAVFKLLENMPMPWEQVRDVKVLYHITGAITFVNEIPWVVEPIYMAQWGTMWIMMRREKRDRRHFKRMRFPPFDDEEPPLDYADNLLDVDPLEPIQLELDEEEDSAVHTWFYDHKPLVKTKLINGPSYRKWNLSLPIMATLHRLAGQLLSDLIDRNYFYLFDMPSFFTAKALNMCIPGGPKFEPLYRDMEKGDEDWNEFNDINKLIIRSPLRTEYRIAFPHLYNNRPRKVKLCVYHSPMVMYIKTEDPDLPAFYYDPLLHPISNTNKERRERNVFEDDDEDDFTLPEGVEPLLKDTHLYTDTTAAGISLLFAPRPFNMRSGRTRRSEDIPLVSEWFKEHCPPAYPVKVRVSYQKLLKCYVLNELHHRPPKAQKKKHLFRSLAATKFFQSTELDWVEVGLQVCRQGYNMLNLLIHRKSLNYLHLDYNFNLKPVKTLTTKERKKSRFGNAFHLCREILRLTKLVVDANVQFRLGNVDAFQLADGLQYIFSHVGQLTGMYRYKYRLMRQIRMCKDLKHLIYYRFNTGPVGKGPGCGFWAPMWRVWLFFLRGIVPLLERWLGNLLARQFEGRHSKGVAKTVTKQRVESHFDLELRAAVMHDVLDAMPEGIKQNKARTILQHLSEAWRCWKANIPWKVPGLPVPIENMILRYVKSKADWWTNVAHYNRERIRRGATVDKTVCRKNLGRLTRLWLKAEQERQHNYLKDGPYVTPEEALAIYTTTVHWLESRKFSPIPFPPLSYKHDTKLLILALERLKESYSVAVRLNQQQREELGLIEQAYDNPHEALSRIKRHLLTQRNFKEVGIEFMDLYSYLIPVYEIEPLEKITDAYLDQYLWYEGDKRHLFPNWIKPADSEPPPLLVYKWCQGINNLQGIWDTGDGQCVVMLQTKFEKFFEKIDLTMLNRLLRLVLDHNIADYVSAKNNVVLSYKDMSHTNSYGLIRGLQFASFVVQFYGLLLDLLLLGLTRASEIAGPPQMPNEFMTFWDTKVETRHPIRLYSRYIDKVHIMFKFTHEEARDLIQRYLTEHPDPNNENMVGYNNKKCWPRDARMRLMKHDVNLGRSVFWDMKNRLPRSITTLEWENGFVSVYSKDNPNLLFSMCGFEVRILPKIRMTQEAFSNTRDGVWNLQNEQTKERTAVAFLRVDDEHMKVFENRVRQILMSSGSTTFTKIVNKWNTALIGLMTYFREATVHTQELLDLLVKCENKIQTRIKIGLNSKMPSRFPPVIFYTPKEIGGLGMLSMGHILIPQSDLRYSKQTDVGVTHFRSGMSHEEDQLIPNLYRYIQPWESEFIDSQRVWAEYALKRQEAQAQNRRLTLEDLEDSWDRGIPRINTLFQKDRHTLAYDKGWRVRTDFKQYQVLKQNPFWWTHQRHDGKLWNLNNYRTDVIQALGGVEGILEHTLFKGTYFPTWEGLFWEKASGFEESMKYKKLTNAQRSGLNQIPNRRFTLWWSPTINRANVYVGFQVQLDLTGIFMHGKIPTLKISLIQIFRAHLWQKIHESVVMDLCQVLDQELDALEIETVQKETIHPRKSYKMNSSCADVLLFAAHKWPMSKPSLVAESKDMFDQKASNKYWIDVQLRWGDYDSHDIERYTRAKFMDYTTDNMSIYPSPTGVMIGLDLAYNLHSAFGNWFPGSKPLLAQAMNKIMKSNPALYVLRERIRKGLQLYSSEPTEPYLSSQNYGEIFSNQIIWFVDDTNVYRVTIHKTFEGNLTTKPINGAIFIFNPRTGQLFLKVIHTSVWAGQKRLGQLAKWKTAEEVAALVRSLPVEEQPKQVIVTRKGMLDPLEVHLLDFPNIVIKGSELQLPFQACLKIEKFGDLILKATEPQMVLFNIYDDWLKSISSYTAFSRLILILRALHVNNEKAKMLLKPDKSIVTEPHHIWPSLTDDQWMKVEVALRDLILSDYAKKNNVNTSALTQSEIRDIILGAEITPPSQQRQQIAEIEKQAKEASQLTAVTIRTTNKHGEELIVSTTSPYEQAAFGSKTDWRVRAISATNLYLRVNHIYVNSDDIKETGYTYIMPKNILKKFICVADLRTQIAGYLYGLSPPDNPQVKEIRCVVMVPQLGSHQHLILPSALPEHDFLNDLEPLGWLHTQPNELPQLSPQDVTFHSRILENNKQWDGERCIILTCSFTPGSCSLTSYKLTQAGYEWGRLNKDTGGNPHGYLPTHYEKVQMLLSDRFLGFYMVPENGSWNYNFMGVKHTVGMKYSVKLGSPKEFYHEEHRPTHFLEFSNMEEADIAEGDREDTFA</sequence>
<dbReference type="InterPro" id="IPR019580">
    <property type="entry name" value="Prp8_U6-snRNA-bd"/>
</dbReference>
<evidence type="ECO:0000313" key="11">
    <source>
        <dbReference type="Proteomes" id="UP001642260"/>
    </source>
</evidence>
<dbReference type="FunFam" id="3.90.1570.40:FF:000001">
    <property type="entry name" value="Pre-mRNA-processing-splicing factor 8"/>
    <property type="match status" value="1"/>
</dbReference>
<dbReference type="InterPro" id="IPR027652">
    <property type="entry name" value="PRP8"/>
</dbReference>
<dbReference type="FunFam" id="3.30.43.40:FF:000001">
    <property type="entry name" value="Pre-mRNA-processing-splicing factor 8"/>
    <property type="match status" value="1"/>
</dbReference>
<evidence type="ECO:0000313" key="10">
    <source>
        <dbReference type="EMBL" id="CAH8282452.1"/>
    </source>
</evidence>
<dbReference type="Gene3D" id="3.30.420.230">
    <property type="match status" value="1"/>
</dbReference>
<dbReference type="Pfam" id="PF10596">
    <property type="entry name" value="U6-snRNA_bdg"/>
    <property type="match status" value="1"/>
</dbReference>
<dbReference type="InterPro" id="IPR000555">
    <property type="entry name" value="JAMM/MPN+_dom"/>
</dbReference>
<evidence type="ECO:0000256" key="6">
    <source>
        <dbReference type="ARBA" id="ARBA00023242"/>
    </source>
</evidence>
<dbReference type="InterPro" id="IPR042516">
    <property type="entry name" value="Prp8_U5-snRNA-bd_sf"/>
</dbReference>
<protein>
    <recommendedName>
        <fullName evidence="9">MPN domain-containing protein</fullName>
    </recommendedName>
</protein>
<dbReference type="Gene3D" id="3.90.1570.40">
    <property type="match status" value="1"/>
</dbReference>
<dbReference type="GO" id="GO:0003723">
    <property type="term" value="F:RNA binding"/>
    <property type="evidence" value="ECO:0007669"/>
    <property type="project" value="UniProtKB-KW"/>
</dbReference>
<dbReference type="Gene3D" id="3.40.140.10">
    <property type="entry name" value="Cytidine Deaminase, domain 2"/>
    <property type="match status" value="1"/>
</dbReference>
<dbReference type="SUPFAM" id="SSF53098">
    <property type="entry name" value="Ribonuclease H-like"/>
    <property type="match status" value="2"/>
</dbReference>
<dbReference type="Pfam" id="PF08082">
    <property type="entry name" value="PRO8NT"/>
    <property type="match status" value="1"/>
</dbReference>
<dbReference type="InterPro" id="IPR021983">
    <property type="entry name" value="PRP8_domainIV"/>
</dbReference>
<dbReference type="PROSITE" id="PS50249">
    <property type="entry name" value="MPN"/>
    <property type="match status" value="1"/>
</dbReference>
<dbReference type="InterPro" id="IPR043172">
    <property type="entry name" value="Prp8_domainIV_palm"/>
</dbReference>
<feature type="region of interest" description="Disordered" evidence="8">
    <location>
        <begin position="1"/>
        <end position="54"/>
    </location>
</feature>
<dbReference type="PANTHER" id="PTHR11140:SF0">
    <property type="entry name" value="PRE-MRNA-PROCESSING-SPLICING FACTOR 8"/>
    <property type="match status" value="1"/>
</dbReference>
<dbReference type="Proteomes" id="UP001642260">
    <property type="component" value="Unassembled WGS sequence"/>
</dbReference>
<dbReference type="InterPro" id="IPR012984">
    <property type="entry name" value="PROCT"/>
</dbReference>
<dbReference type="Gene3D" id="3.30.43.40">
    <property type="entry name" value="Pre-mRNA-processing-splicing factor 8, U5-snRNA-binding domain"/>
    <property type="match status" value="1"/>
</dbReference>
<dbReference type="InterPro" id="IPR012337">
    <property type="entry name" value="RNaseH-like_sf"/>
</dbReference>
<evidence type="ECO:0000256" key="5">
    <source>
        <dbReference type="ARBA" id="ARBA00023187"/>
    </source>
</evidence>
<dbReference type="Pfam" id="PF12134">
    <property type="entry name" value="PRP8_domainIV"/>
    <property type="match status" value="1"/>
</dbReference>
<dbReference type="Pfam" id="PF01398">
    <property type="entry name" value="JAB"/>
    <property type="match status" value="1"/>
</dbReference>
<comment type="caution">
    <text evidence="10">The sequence shown here is derived from an EMBL/GenBank/DDBJ whole genome shotgun (WGS) entry which is preliminary data.</text>
</comment>
<feature type="domain" description="MPN" evidence="9">
    <location>
        <begin position="2128"/>
        <end position="2259"/>
    </location>
</feature>
<dbReference type="Gene3D" id="1.20.80.40">
    <property type="match status" value="1"/>
</dbReference>
<dbReference type="InterPro" id="IPR019581">
    <property type="entry name" value="Prp8_U5-snRNA-bd"/>
</dbReference>
<keyword evidence="7" id="KW-0687">Ribonucleoprotein</keyword>
<evidence type="ECO:0000256" key="1">
    <source>
        <dbReference type="ARBA" id="ARBA00004123"/>
    </source>
</evidence>
<keyword evidence="6" id="KW-0539">Nucleus</keyword>
<dbReference type="CDD" id="cd13838">
    <property type="entry name" value="RNase_H_like_Prp8_IV"/>
    <property type="match status" value="1"/>
</dbReference>
<dbReference type="PANTHER" id="PTHR11140">
    <property type="entry name" value="PRE-MRNA SPLICING FACTOR PRP8"/>
    <property type="match status" value="1"/>
</dbReference>
<dbReference type="FunFam" id="1.20.80.40:FF:000001">
    <property type="entry name" value="Pre-mRNA-processing-splicing factor 8"/>
    <property type="match status" value="1"/>
</dbReference>
<evidence type="ECO:0000259" key="9">
    <source>
        <dbReference type="PROSITE" id="PS50249"/>
    </source>
</evidence>
<dbReference type="Pfam" id="PF10597">
    <property type="entry name" value="U5_2-snRNA_bdg"/>
    <property type="match status" value="1"/>
</dbReference>
<name>A0ABC8IMG2_ERUVS</name>
<dbReference type="InterPro" id="IPR012591">
    <property type="entry name" value="PRO8NT"/>
</dbReference>
<keyword evidence="2" id="KW-0507">mRNA processing</keyword>
<gene>
    <name evidence="10" type="ORF">ERUC_LOCUS409</name>
</gene>
<feature type="compositionally biased region" description="Pro residues" evidence="8">
    <location>
        <begin position="20"/>
        <end position="43"/>
    </location>
</feature>
<dbReference type="FunFam" id="3.40.140.10:FF:000002">
    <property type="entry name" value="Pre-mRNA-processing-splicing factor 8"/>
    <property type="match status" value="1"/>
</dbReference>
<evidence type="ECO:0000256" key="8">
    <source>
        <dbReference type="SAM" id="MobiDB-lite"/>
    </source>
</evidence>
<dbReference type="InterPro" id="IPR019582">
    <property type="entry name" value="RRM_spliceosomal_PrP8"/>
</dbReference>
<accession>A0ABC8IMG2</accession>
<evidence type="ECO:0000256" key="3">
    <source>
        <dbReference type="ARBA" id="ARBA00022728"/>
    </source>
</evidence>
<organism evidence="10 11">
    <name type="scientific">Eruca vesicaria subsp. sativa</name>
    <name type="common">Garden rocket</name>
    <name type="synonym">Eruca sativa</name>
    <dbReference type="NCBI Taxonomy" id="29727"/>
    <lineage>
        <taxon>Eukaryota</taxon>
        <taxon>Viridiplantae</taxon>
        <taxon>Streptophyta</taxon>
        <taxon>Embryophyta</taxon>
        <taxon>Tracheophyta</taxon>
        <taxon>Spermatophyta</taxon>
        <taxon>Magnoliopsida</taxon>
        <taxon>eudicotyledons</taxon>
        <taxon>Gunneridae</taxon>
        <taxon>Pentapetalae</taxon>
        <taxon>rosids</taxon>
        <taxon>malvids</taxon>
        <taxon>Brassicales</taxon>
        <taxon>Brassicaceae</taxon>
        <taxon>Brassiceae</taxon>
        <taxon>Eruca</taxon>
    </lineage>
</organism>
<dbReference type="InterPro" id="IPR037518">
    <property type="entry name" value="MPN"/>
</dbReference>
<evidence type="ECO:0000256" key="2">
    <source>
        <dbReference type="ARBA" id="ARBA00022664"/>
    </source>
</evidence>
<proteinExistence type="predicted"/>
<keyword evidence="4" id="KW-0694">RNA-binding</keyword>
<evidence type="ECO:0000256" key="7">
    <source>
        <dbReference type="ARBA" id="ARBA00023274"/>
    </source>
</evidence>
<keyword evidence="11" id="KW-1185">Reference proteome</keyword>
<reference evidence="10 11" key="1">
    <citation type="submission" date="2022-03" db="EMBL/GenBank/DDBJ databases">
        <authorList>
            <person name="Macdonald S."/>
            <person name="Ahmed S."/>
            <person name="Newling K."/>
        </authorList>
    </citation>
    <scope>NUCLEOTIDE SEQUENCE [LARGE SCALE GENOMIC DNA]</scope>
</reference>
<comment type="subcellular location">
    <subcellularLocation>
        <location evidence="1">Nucleus</location>
    </subcellularLocation>
</comment>
<dbReference type="InterPro" id="IPR012592">
    <property type="entry name" value="PROCN"/>
</dbReference>
<dbReference type="Pfam" id="PF08084">
    <property type="entry name" value="PROCT"/>
    <property type="match status" value="1"/>
</dbReference>
<dbReference type="SMART" id="SM00232">
    <property type="entry name" value="JAB_MPN"/>
    <property type="match status" value="1"/>
</dbReference>
<dbReference type="Pfam" id="PF10598">
    <property type="entry name" value="RRM_4"/>
    <property type="match status" value="1"/>
</dbReference>
<dbReference type="GO" id="GO:0005681">
    <property type="term" value="C:spliceosomal complex"/>
    <property type="evidence" value="ECO:0007669"/>
    <property type="project" value="UniProtKB-KW"/>
</dbReference>
<dbReference type="EMBL" id="CAKOAT010000002">
    <property type="protein sequence ID" value="CAH8282452.1"/>
    <property type="molecule type" value="Genomic_DNA"/>
</dbReference>
<evidence type="ECO:0000256" key="4">
    <source>
        <dbReference type="ARBA" id="ARBA00022884"/>
    </source>
</evidence>
<dbReference type="CDD" id="cd08056">
    <property type="entry name" value="MPN_PRP8"/>
    <property type="match status" value="1"/>
</dbReference>
<keyword evidence="3" id="KW-0747">Spliceosome</keyword>
<dbReference type="InterPro" id="IPR043173">
    <property type="entry name" value="Prp8_domainIV_fingers"/>
</dbReference>
<dbReference type="FunFam" id="3.30.420.230:FF:000003">
    <property type="entry name" value="Pre-mRNA-processing-splicing factor 8"/>
    <property type="match status" value="1"/>
</dbReference>
<keyword evidence="5" id="KW-0508">mRNA splicing</keyword>
<dbReference type="GO" id="GO:0000398">
    <property type="term" value="P:mRNA splicing, via spliceosome"/>
    <property type="evidence" value="ECO:0007669"/>
    <property type="project" value="UniProtKB-ARBA"/>
</dbReference>
<dbReference type="Pfam" id="PF08083">
    <property type="entry name" value="PROCN"/>
    <property type="match status" value="1"/>
</dbReference>